<proteinExistence type="predicted"/>
<dbReference type="SUPFAM" id="SSF69318">
    <property type="entry name" value="Integrin alpha N-terminal domain"/>
    <property type="match status" value="1"/>
</dbReference>
<dbReference type="EMBL" id="FOOE01000017">
    <property type="protein sequence ID" value="SFF95819.1"/>
    <property type="molecule type" value="Genomic_DNA"/>
</dbReference>
<dbReference type="STRING" id="1529.SAMN04487885_11752"/>
<keyword evidence="1" id="KW-1133">Transmembrane helix</keyword>
<dbReference type="RefSeq" id="WP_027639158.1">
    <property type="nucleotide sequence ID" value="NZ_CABMJC010000023.1"/>
</dbReference>
<dbReference type="AlphaFoldDB" id="A0A1I2MYV5"/>
<dbReference type="OrthoDB" id="1935191at2"/>
<dbReference type="Proteomes" id="UP000246114">
    <property type="component" value="Unassembled WGS sequence"/>
</dbReference>
<organism evidence="3 4">
    <name type="scientific">Clostridium cadaveris</name>
    <dbReference type="NCBI Taxonomy" id="1529"/>
    <lineage>
        <taxon>Bacteria</taxon>
        <taxon>Bacillati</taxon>
        <taxon>Bacillota</taxon>
        <taxon>Clostridia</taxon>
        <taxon>Eubacteriales</taxon>
        <taxon>Clostridiaceae</taxon>
        <taxon>Clostridium</taxon>
    </lineage>
</organism>
<protein>
    <recommendedName>
        <fullName evidence="6">VCBS repeat-containing protein</fullName>
    </recommendedName>
</protein>
<accession>A0A1I2MYV5</accession>
<feature type="transmembrane region" description="Helical" evidence="1">
    <location>
        <begin position="12"/>
        <end position="33"/>
    </location>
</feature>
<evidence type="ECO:0008006" key="6">
    <source>
        <dbReference type="Google" id="ProtNLM"/>
    </source>
</evidence>
<evidence type="ECO:0000313" key="4">
    <source>
        <dbReference type="Proteomes" id="UP000182135"/>
    </source>
</evidence>
<name>A0A1I2MYV5_9CLOT</name>
<dbReference type="Proteomes" id="UP000182135">
    <property type="component" value="Unassembled WGS sequence"/>
</dbReference>
<reference evidence="3 4" key="1">
    <citation type="submission" date="2016-10" db="EMBL/GenBank/DDBJ databases">
        <authorList>
            <person name="de Groot N.N."/>
        </authorList>
    </citation>
    <scope>NUCLEOTIDE SEQUENCE [LARGE SCALE GENOMIC DNA]</scope>
    <source>
        <strain evidence="3 4">NLAE-zl-G419</strain>
    </source>
</reference>
<dbReference type="EMBL" id="QAMZ01000018">
    <property type="protein sequence ID" value="PWL54834.1"/>
    <property type="molecule type" value="Genomic_DNA"/>
</dbReference>
<evidence type="ECO:0000313" key="3">
    <source>
        <dbReference type="EMBL" id="SFF95819.1"/>
    </source>
</evidence>
<gene>
    <name evidence="2" type="ORF">DBY38_03360</name>
    <name evidence="3" type="ORF">SAMN04487885_11752</name>
</gene>
<reference evidence="2 5" key="2">
    <citation type="submission" date="2018-03" db="EMBL/GenBank/DDBJ databases">
        <title>The uncultured portion of the human microbiome is neutrally assembled.</title>
        <authorList>
            <person name="Jeraldo P."/>
            <person name="Boardman L."/>
            <person name="White B.A."/>
            <person name="Nelson H."/>
            <person name="Goldenfeld N."/>
            <person name="Chia N."/>
        </authorList>
    </citation>
    <scope>NUCLEOTIDE SEQUENCE [LARGE SCALE GENOMIC DNA]</scope>
    <source>
        <strain evidence="2">CIM:MAG 903</strain>
    </source>
</reference>
<evidence type="ECO:0000313" key="2">
    <source>
        <dbReference type="EMBL" id="PWL54834.1"/>
    </source>
</evidence>
<keyword evidence="4" id="KW-1185">Reference proteome</keyword>
<keyword evidence="1" id="KW-0812">Transmembrane</keyword>
<sequence>MKFNVVVITKKNLIKIIVCIVSILALLALLLGVKYLKSSKDTFSLVSSKESSFKEDFNGDGSNDVLYIKTNDTKYYMEMCSGNLTIPIKSKDEKTSLGKYDSLWPLKITFLDADRDRIPEIYLQSSEDNIAIQHIFLYDDDNFKDLLCTNNNILGFLDYNNGKTPKIISGSYSRGTLDLGYYILKNKALKNYSFNSDALPGGNIIKSFILYMESLPYGEENMPNIFFSGLSGNALSAIGKVSAESMAIKFEDGYFHDTKWNKNGEPSEIIWTINLKNTPKNPSSSPKNYTLNVILNEDTASNNQLRISAIYEKK</sequence>
<dbReference type="GeneID" id="90545442"/>
<evidence type="ECO:0000313" key="5">
    <source>
        <dbReference type="Proteomes" id="UP000246114"/>
    </source>
</evidence>
<keyword evidence="1" id="KW-0472">Membrane</keyword>
<dbReference type="eggNOG" id="ENOG50334KY">
    <property type="taxonomic scope" value="Bacteria"/>
</dbReference>
<evidence type="ECO:0000256" key="1">
    <source>
        <dbReference type="SAM" id="Phobius"/>
    </source>
</evidence>
<dbReference type="InterPro" id="IPR028994">
    <property type="entry name" value="Integrin_alpha_N"/>
</dbReference>